<sequence>MKTKKVQGTGSSQRARSVQYQWFKDFNWLTLCETSGKLYCTQCRCCASKGLGINKHMEPAFTIHGFQNWKNAILTLVTSKPEDQQRDANKTTNFSFFSFLDGQGLAIDGNNPQCSNLYKLMQLRAEDCPDIKWWLKEKNYMRHDIVNEMIHLT</sequence>
<dbReference type="AlphaFoldDB" id="A0AA47M0S3"/>
<evidence type="ECO:0000313" key="2">
    <source>
        <dbReference type="Proteomes" id="UP001174136"/>
    </source>
</evidence>
<reference evidence="1" key="1">
    <citation type="journal article" date="2023" name="Front. Mar. Sci.">
        <title>A new Merluccius polli reference genome to investigate the effects of global change in West African waters.</title>
        <authorList>
            <person name="Mateo J.L."/>
            <person name="Blanco-Fernandez C."/>
            <person name="Garcia-Vazquez E."/>
            <person name="Machado-Schiaffino G."/>
        </authorList>
    </citation>
    <scope>NUCLEOTIDE SEQUENCE</scope>
    <source>
        <strain evidence="1">C29</strain>
        <tissue evidence="1">Fin</tissue>
    </source>
</reference>
<protein>
    <submittedName>
        <fullName evidence="1">Uncharacterized protein</fullName>
    </submittedName>
</protein>
<comment type="caution">
    <text evidence="1">The sequence shown here is derived from an EMBL/GenBank/DDBJ whole genome shotgun (WGS) entry which is preliminary data.</text>
</comment>
<accession>A0AA47M0S3</accession>
<gene>
    <name evidence="1" type="ORF">N1851_033917</name>
</gene>
<organism evidence="1 2">
    <name type="scientific">Merluccius polli</name>
    <name type="common">Benguela hake</name>
    <name type="synonym">Merluccius cadenati</name>
    <dbReference type="NCBI Taxonomy" id="89951"/>
    <lineage>
        <taxon>Eukaryota</taxon>
        <taxon>Metazoa</taxon>
        <taxon>Chordata</taxon>
        <taxon>Craniata</taxon>
        <taxon>Vertebrata</taxon>
        <taxon>Euteleostomi</taxon>
        <taxon>Actinopterygii</taxon>
        <taxon>Neopterygii</taxon>
        <taxon>Teleostei</taxon>
        <taxon>Neoteleostei</taxon>
        <taxon>Acanthomorphata</taxon>
        <taxon>Zeiogadaria</taxon>
        <taxon>Gadariae</taxon>
        <taxon>Gadiformes</taxon>
        <taxon>Gadoidei</taxon>
        <taxon>Merlucciidae</taxon>
        <taxon>Merluccius</taxon>
    </lineage>
</organism>
<dbReference type="Proteomes" id="UP001174136">
    <property type="component" value="Unassembled WGS sequence"/>
</dbReference>
<name>A0AA47M0S3_MERPO</name>
<evidence type="ECO:0000313" key="1">
    <source>
        <dbReference type="EMBL" id="KAK0131374.1"/>
    </source>
</evidence>
<keyword evidence="2" id="KW-1185">Reference proteome</keyword>
<dbReference type="EMBL" id="JAOPHQ010006547">
    <property type="protein sequence ID" value="KAK0131374.1"/>
    <property type="molecule type" value="Genomic_DNA"/>
</dbReference>
<proteinExistence type="predicted"/>